<sequence>MLVYALLSTFAVVCRLVSVINANSGNFETNMRCPSFVFAKICPVDFKSYLC</sequence>
<feature type="signal peptide" evidence="1">
    <location>
        <begin position="1"/>
        <end position="22"/>
    </location>
</feature>
<proteinExistence type="predicted"/>
<dbReference type="EMBL" id="GBRH01258684">
    <property type="protein sequence ID" value="JAD39211.1"/>
    <property type="molecule type" value="Transcribed_RNA"/>
</dbReference>
<keyword evidence="1" id="KW-0732">Signal</keyword>
<organism evidence="2">
    <name type="scientific">Arundo donax</name>
    <name type="common">Giant reed</name>
    <name type="synonym">Donax arundinaceus</name>
    <dbReference type="NCBI Taxonomy" id="35708"/>
    <lineage>
        <taxon>Eukaryota</taxon>
        <taxon>Viridiplantae</taxon>
        <taxon>Streptophyta</taxon>
        <taxon>Embryophyta</taxon>
        <taxon>Tracheophyta</taxon>
        <taxon>Spermatophyta</taxon>
        <taxon>Magnoliopsida</taxon>
        <taxon>Liliopsida</taxon>
        <taxon>Poales</taxon>
        <taxon>Poaceae</taxon>
        <taxon>PACMAD clade</taxon>
        <taxon>Arundinoideae</taxon>
        <taxon>Arundineae</taxon>
        <taxon>Arundo</taxon>
    </lineage>
</organism>
<evidence type="ECO:0000313" key="2">
    <source>
        <dbReference type="EMBL" id="JAD39211.1"/>
    </source>
</evidence>
<reference evidence="2" key="2">
    <citation type="journal article" date="2015" name="Data Brief">
        <title>Shoot transcriptome of the giant reed, Arundo donax.</title>
        <authorList>
            <person name="Barrero R.A."/>
            <person name="Guerrero F.D."/>
            <person name="Moolhuijzen P."/>
            <person name="Goolsby J.A."/>
            <person name="Tidwell J."/>
            <person name="Bellgard S.E."/>
            <person name="Bellgard M.I."/>
        </authorList>
    </citation>
    <scope>NUCLEOTIDE SEQUENCE</scope>
    <source>
        <tissue evidence="2">Shoot tissue taken approximately 20 cm above the soil surface</tissue>
    </source>
</reference>
<accession>A0A0A8ZK80</accession>
<reference evidence="2" key="1">
    <citation type="submission" date="2014-09" db="EMBL/GenBank/DDBJ databases">
        <authorList>
            <person name="Magalhaes I.L.F."/>
            <person name="Oliveira U."/>
            <person name="Santos F.R."/>
            <person name="Vidigal T.H.D.A."/>
            <person name="Brescovit A.D."/>
            <person name="Santos A.J."/>
        </authorList>
    </citation>
    <scope>NUCLEOTIDE SEQUENCE</scope>
    <source>
        <tissue evidence="2">Shoot tissue taken approximately 20 cm above the soil surface</tissue>
    </source>
</reference>
<protein>
    <submittedName>
        <fullName evidence="2">Uncharacterized protein</fullName>
    </submittedName>
</protein>
<name>A0A0A8ZK80_ARUDO</name>
<feature type="chain" id="PRO_5002043627" evidence="1">
    <location>
        <begin position="23"/>
        <end position="51"/>
    </location>
</feature>
<dbReference type="AlphaFoldDB" id="A0A0A8ZK80"/>
<evidence type="ECO:0000256" key="1">
    <source>
        <dbReference type="SAM" id="SignalP"/>
    </source>
</evidence>